<protein>
    <submittedName>
        <fullName evidence="6">IclR family transcriptional regulator</fullName>
    </submittedName>
</protein>
<dbReference type="AlphaFoldDB" id="A0A5N8X866"/>
<evidence type="ECO:0000259" key="5">
    <source>
        <dbReference type="PROSITE" id="PS51078"/>
    </source>
</evidence>
<dbReference type="InterPro" id="IPR036390">
    <property type="entry name" value="WH_DNA-bd_sf"/>
</dbReference>
<evidence type="ECO:0000256" key="1">
    <source>
        <dbReference type="ARBA" id="ARBA00023015"/>
    </source>
</evidence>
<dbReference type="Gene3D" id="3.30.450.40">
    <property type="match status" value="1"/>
</dbReference>
<dbReference type="InterPro" id="IPR029016">
    <property type="entry name" value="GAF-like_dom_sf"/>
</dbReference>
<evidence type="ECO:0000313" key="7">
    <source>
        <dbReference type="Proteomes" id="UP000400924"/>
    </source>
</evidence>
<dbReference type="InterPro" id="IPR036388">
    <property type="entry name" value="WH-like_DNA-bd_sf"/>
</dbReference>
<dbReference type="SMART" id="SM00346">
    <property type="entry name" value="HTH_ICLR"/>
    <property type="match status" value="1"/>
</dbReference>
<organism evidence="6 7">
    <name type="scientific">Streptomyces spongiae</name>
    <dbReference type="NCBI Taxonomy" id="565072"/>
    <lineage>
        <taxon>Bacteria</taxon>
        <taxon>Bacillati</taxon>
        <taxon>Actinomycetota</taxon>
        <taxon>Actinomycetes</taxon>
        <taxon>Kitasatosporales</taxon>
        <taxon>Streptomycetaceae</taxon>
        <taxon>Streptomyces</taxon>
    </lineage>
</organism>
<proteinExistence type="predicted"/>
<dbReference type="SUPFAM" id="SSF55781">
    <property type="entry name" value="GAF domain-like"/>
    <property type="match status" value="1"/>
</dbReference>
<dbReference type="Pfam" id="PF09339">
    <property type="entry name" value="HTH_IclR"/>
    <property type="match status" value="1"/>
</dbReference>
<comment type="caution">
    <text evidence="6">The sequence shown here is derived from an EMBL/GenBank/DDBJ whole genome shotgun (WGS) entry which is preliminary data.</text>
</comment>
<evidence type="ECO:0000259" key="4">
    <source>
        <dbReference type="PROSITE" id="PS51077"/>
    </source>
</evidence>
<dbReference type="GO" id="GO:0045892">
    <property type="term" value="P:negative regulation of DNA-templated transcription"/>
    <property type="evidence" value="ECO:0007669"/>
    <property type="project" value="TreeGrafter"/>
</dbReference>
<dbReference type="SUPFAM" id="SSF46785">
    <property type="entry name" value="Winged helix' DNA-binding domain"/>
    <property type="match status" value="1"/>
</dbReference>
<keyword evidence="2" id="KW-0238">DNA-binding</keyword>
<dbReference type="GO" id="GO:0003677">
    <property type="term" value="F:DNA binding"/>
    <property type="evidence" value="ECO:0007669"/>
    <property type="project" value="UniProtKB-KW"/>
</dbReference>
<dbReference type="PROSITE" id="PS51078">
    <property type="entry name" value="ICLR_ED"/>
    <property type="match status" value="1"/>
</dbReference>
<sequence length="247" mass="26482">MRSVLTALRVLEAVSQLQPVGLSELSRQLGLPKTTVQRGLVALAEAGWLESDQADSTRWIVGTKAFVVGSTVANRGSLRDRALPHMNALAAEVQETIHLMVPDGHQAVLMERLDSPHPVRAFAPLGARAPLHASSNGKAILAHLPDEETARYVEHGLAAVTQRTITEPAKLYEELALIRKRGYAVANEELQDGVVSVAAPILAADARPVGSLSISAPKARMPRTLWSDYGKKVHQAANTIADAPSPR</sequence>
<keyword evidence="3" id="KW-0804">Transcription</keyword>
<evidence type="ECO:0000256" key="3">
    <source>
        <dbReference type="ARBA" id="ARBA00023163"/>
    </source>
</evidence>
<dbReference type="Proteomes" id="UP000400924">
    <property type="component" value="Unassembled WGS sequence"/>
</dbReference>
<name>A0A5N8X866_9ACTN</name>
<dbReference type="GO" id="GO:0003700">
    <property type="term" value="F:DNA-binding transcription factor activity"/>
    <property type="evidence" value="ECO:0007669"/>
    <property type="project" value="TreeGrafter"/>
</dbReference>
<dbReference type="InterPro" id="IPR005471">
    <property type="entry name" value="Tscrpt_reg_IclR_N"/>
</dbReference>
<keyword evidence="1" id="KW-0805">Transcription regulation</keyword>
<evidence type="ECO:0000256" key="2">
    <source>
        <dbReference type="ARBA" id="ARBA00023125"/>
    </source>
</evidence>
<reference evidence="6 7" key="1">
    <citation type="submission" date="2019-07" db="EMBL/GenBank/DDBJ databases">
        <title>New species of Amycolatopsis and Streptomyces.</title>
        <authorList>
            <person name="Duangmal K."/>
            <person name="Teo W.F.A."/>
            <person name="Lipun K."/>
        </authorList>
    </citation>
    <scope>NUCLEOTIDE SEQUENCE [LARGE SCALE GENOMIC DNA]</scope>
    <source>
        <strain evidence="6 7">NBRC 106415</strain>
    </source>
</reference>
<accession>A0A5N8X866</accession>
<dbReference type="Pfam" id="PF01614">
    <property type="entry name" value="IclR_C"/>
    <property type="match status" value="1"/>
</dbReference>
<dbReference type="OrthoDB" id="9807558at2"/>
<dbReference type="InterPro" id="IPR050707">
    <property type="entry name" value="HTH_MetabolicPath_Reg"/>
</dbReference>
<dbReference type="Gene3D" id="1.10.10.10">
    <property type="entry name" value="Winged helix-like DNA-binding domain superfamily/Winged helix DNA-binding domain"/>
    <property type="match status" value="1"/>
</dbReference>
<dbReference type="PANTHER" id="PTHR30136">
    <property type="entry name" value="HELIX-TURN-HELIX TRANSCRIPTIONAL REGULATOR, ICLR FAMILY"/>
    <property type="match status" value="1"/>
</dbReference>
<dbReference type="PANTHER" id="PTHR30136:SF24">
    <property type="entry name" value="HTH-TYPE TRANSCRIPTIONAL REPRESSOR ALLR"/>
    <property type="match status" value="1"/>
</dbReference>
<feature type="domain" description="HTH iclR-type" evidence="4">
    <location>
        <begin position="1"/>
        <end position="63"/>
    </location>
</feature>
<feature type="domain" description="IclR-ED" evidence="5">
    <location>
        <begin position="64"/>
        <end position="246"/>
    </location>
</feature>
<dbReference type="PROSITE" id="PS51077">
    <property type="entry name" value="HTH_ICLR"/>
    <property type="match status" value="1"/>
</dbReference>
<keyword evidence="7" id="KW-1185">Reference proteome</keyword>
<dbReference type="RefSeq" id="WP_152769155.1">
    <property type="nucleotide sequence ID" value="NZ_VJZC01000001.1"/>
</dbReference>
<evidence type="ECO:0000313" key="6">
    <source>
        <dbReference type="EMBL" id="MPY55670.1"/>
    </source>
</evidence>
<gene>
    <name evidence="6" type="ORF">FNH08_00230</name>
</gene>
<dbReference type="InterPro" id="IPR014757">
    <property type="entry name" value="Tscrpt_reg_IclR_C"/>
</dbReference>
<dbReference type="EMBL" id="VJZC01000001">
    <property type="protein sequence ID" value="MPY55670.1"/>
    <property type="molecule type" value="Genomic_DNA"/>
</dbReference>